<dbReference type="GO" id="GO:0016301">
    <property type="term" value="F:kinase activity"/>
    <property type="evidence" value="ECO:0007669"/>
    <property type="project" value="UniProtKB-KW"/>
</dbReference>
<dbReference type="PANTHER" id="PTHR34220:SF7">
    <property type="entry name" value="SENSOR HISTIDINE KINASE YPDA"/>
    <property type="match status" value="1"/>
</dbReference>
<name>A0ABT0C1Z7_9BACT</name>
<feature type="transmembrane region" description="Helical" evidence="1">
    <location>
        <begin position="48"/>
        <end position="66"/>
    </location>
</feature>
<feature type="domain" description="Signal transduction histidine kinase internal region" evidence="2">
    <location>
        <begin position="166"/>
        <end position="243"/>
    </location>
</feature>
<dbReference type="Pfam" id="PF06580">
    <property type="entry name" value="His_kinase"/>
    <property type="match status" value="1"/>
</dbReference>
<dbReference type="InterPro" id="IPR010559">
    <property type="entry name" value="Sig_transdc_His_kin_internal"/>
</dbReference>
<protein>
    <submittedName>
        <fullName evidence="3">Histidine kinase</fullName>
    </submittedName>
</protein>
<dbReference type="InterPro" id="IPR050640">
    <property type="entry name" value="Bact_2-comp_sensor_kinase"/>
</dbReference>
<evidence type="ECO:0000256" key="1">
    <source>
        <dbReference type="SAM" id="Phobius"/>
    </source>
</evidence>
<reference evidence="3 4" key="1">
    <citation type="submission" date="2022-03" db="EMBL/GenBank/DDBJ databases">
        <title>Parabacteroides sp. nov. isolated from swine feces.</title>
        <authorList>
            <person name="Bak J.E."/>
        </authorList>
    </citation>
    <scope>NUCLEOTIDE SEQUENCE [LARGE SCALE GENOMIC DNA]</scope>
    <source>
        <strain evidence="3 4">AGMB00274</strain>
    </source>
</reference>
<keyword evidence="3" id="KW-0808">Transferase</keyword>
<proteinExistence type="predicted"/>
<organism evidence="3 4">
    <name type="scientific">Parabacteroides faecalis</name>
    <dbReference type="NCBI Taxonomy" id="2924040"/>
    <lineage>
        <taxon>Bacteria</taxon>
        <taxon>Pseudomonadati</taxon>
        <taxon>Bacteroidota</taxon>
        <taxon>Bacteroidia</taxon>
        <taxon>Bacteroidales</taxon>
        <taxon>Tannerellaceae</taxon>
        <taxon>Parabacteroides</taxon>
    </lineage>
</organism>
<feature type="transmembrane region" description="Helical" evidence="1">
    <location>
        <begin position="12"/>
        <end position="33"/>
    </location>
</feature>
<evidence type="ECO:0000259" key="2">
    <source>
        <dbReference type="Pfam" id="PF06580"/>
    </source>
</evidence>
<feature type="transmembrane region" description="Helical" evidence="1">
    <location>
        <begin position="86"/>
        <end position="110"/>
    </location>
</feature>
<dbReference type="RefSeq" id="WP_243325248.1">
    <property type="nucleotide sequence ID" value="NZ_JAKZMM010000023.1"/>
</dbReference>
<dbReference type="EMBL" id="JAKZMM010000023">
    <property type="protein sequence ID" value="MCJ2380935.1"/>
    <property type="molecule type" value="Genomic_DNA"/>
</dbReference>
<keyword evidence="1" id="KW-0472">Membrane</keyword>
<keyword evidence="1" id="KW-1133">Transmembrane helix</keyword>
<comment type="caution">
    <text evidence="3">The sequence shown here is derived from an EMBL/GenBank/DDBJ whole genome shotgun (WGS) entry which is preliminary data.</text>
</comment>
<keyword evidence="4" id="KW-1185">Reference proteome</keyword>
<sequence>MMKYRNQISNGFFNVLLFSGLGCFSLFFLVRYTDIPLNSQDILMTPKVYLAVSIIFTGVGLSLLYLSRKIRNAHPSLFRNRKKLILSSVITAVILFASNYLLLVTVKWIVGTEHPFGLQWHGVRMLVITWMIELLVSGLLMINNFYRQIILLYERNANLEESSLKAQYQALQSQLNPHFLFNSLNALIAEIEYSPEKAIEFTRYLSDVYRYILQSQERQMVPLREELEFLHSFIFLHKVRLGECITVENRIKPSLLDSCIPPLTLQLLVENIIKHNIISLSKPMNILLDTEESPLRLVVKNQIRSKQGIVPSGKGLMNLAKRYRLLCNQEIQITKDSTCFIVKVPLLDE</sequence>
<keyword evidence="3" id="KW-0418">Kinase</keyword>
<feature type="transmembrane region" description="Helical" evidence="1">
    <location>
        <begin position="122"/>
        <end position="146"/>
    </location>
</feature>
<evidence type="ECO:0000313" key="3">
    <source>
        <dbReference type="EMBL" id="MCJ2380935.1"/>
    </source>
</evidence>
<accession>A0ABT0C1Z7</accession>
<dbReference type="Proteomes" id="UP001165444">
    <property type="component" value="Unassembled WGS sequence"/>
</dbReference>
<dbReference type="PROSITE" id="PS51257">
    <property type="entry name" value="PROKAR_LIPOPROTEIN"/>
    <property type="match status" value="1"/>
</dbReference>
<gene>
    <name evidence="3" type="ORF">MUN53_09990</name>
</gene>
<dbReference type="PANTHER" id="PTHR34220">
    <property type="entry name" value="SENSOR HISTIDINE KINASE YPDA"/>
    <property type="match status" value="1"/>
</dbReference>
<keyword evidence="1" id="KW-0812">Transmembrane</keyword>
<evidence type="ECO:0000313" key="4">
    <source>
        <dbReference type="Proteomes" id="UP001165444"/>
    </source>
</evidence>